<dbReference type="PANTHER" id="PTHR12110:SF53">
    <property type="entry name" value="BLR5974 PROTEIN"/>
    <property type="match status" value="1"/>
</dbReference>
<evidence type="ECO:0000259" key="2">
    <source>
        <dbReference type="Pfam" id="PF01261"/>
    </source>
</evidence>
<dbReference type="AlphaFoldDB" id="L0NBX2"/>
<proteinExistence type="predicted"/>
<dbReference type="EMBL" id="FO082820">
    <property type="protein sequence ID" value="CCF18291.1"/>
    <property type="molecule type" value="Genomic_DNA"/>
</dbReference>
<organism evidence="3 4">
    <name type="scientific">Pseudorhizobium banfieldiae</name>
    <dbReference type="NCBI Taxonomy" id="1125847"/>
    <lineage>
        <taxon>Bacteria</taxon>
        <taxon>Pseudomonadati</taxon>
        <taxon>Pseudomonadota</taxon>
        <taxon>Alphaproteobacteria</taxon>
        <taxon>Hyphomicrobiales</taxon>
        <taxon>Rhizobiaceae</taxon>
        <taxon>Rhizobium/Agrobacterium group</taxon>
        <taxon>Pseudorhizobium</taxon>
    </lineage>
</organism>
<evidence type="ECO:0000256" key="1">
    <source>
        <dbReference type="SAM" id="Coils"/>
    </source>
</evidence>
<dbReference type="InterPro" id="IPR050312">
    <property type="entry name" value="IolE/XylAMocC-like"/>
</dbReference>
<dbReference type="Pfam" id="PF01261">
    <property type="entry name" value="AP_endonuc_2"/>
    <property type="match status" value="1"/>
</dbReference>
<dbReference type="KEGG" id="rht:NT26_0567"/>
<dbReference type="SUPFAM" id="SSF51658">
    <property type="entry name" value="Xylose isomerase-like"/>
    <property type="match status" value="1"/>
</dbReference>
<evidence type="ECO:0000313" key="3">
    <source>
        <dbReference type="EMBL" id="CCF18291.1"/>
    </source>
</evidence>
<sequence>MRMSIQFALNHITAPHLTCRRLIDLAAELGCVGVELRNDLIEKKLSHRPFFDGEDPAAIGAYARERDVRLLGLSEVYGFNAWSPEMADKVRSLIARAERSGAESISLIPRNDAPAYSSNERAVHLRTSLAAILPMVAEAGIRALIEPLGFITSSLRYKREALEAIEAVGGEKYFRLVHDTFHHHLAAEREFFPEYTGIVHVSGMSEQQLTAEEMRDEHRKLIDEEDQLANLAQMQNLMAQGYAGAFSYEAFSPAVHASADPARELSHSFAYLLSALR</sequence>
<feature type="domain" description="Xylose isomerase-like TIM barrel" evidence="2">
    <location>
        <begin position="23"/>
        <end position="264"/>
    </location>
</feature>
<evidence type="ECO:0000313" key="4">
    <source>
        <dbReference type="Proteomes" id="UP000010792"/>
    </source>
</evidence>
<dbReference type="Gene3D" id="3.20.20.150">
    <property type="entry name" value="Divalent-metal-dependent TIM barrel enzymes"/>
    <property type="match status" value="1"/>
</dbReference>
<dbReference type="InterPro" id="IPR013022">
    <property type="entry name" value="Xyl_isomerase-like_TIM-brl"/>
</dbReference>
<dbReference type="PANTHER" id="PTHR12110">
    <property type="entry name" value="HYDROXYPYRUVATE ISOMERASE"/>
    <property type="match status" value="1"/>
</dbReference>
<dbReference type="STRING" id="1125847.NT26_0567"/>
<dbReference type="Proteomes" id="UP000010792">
    <property type="component" value="Chromosome"/>
</dbReference>
<protein>
    <submittedName>
        <fullName evidence="3">Putative IolI protein</fullName>
    </submittedName>
</protein>
<keyword evidence="1" id="KW-0175">Coiled coil</keyword>
<dbReference type="InterPro" id="IPR036237">
    <property type="entry name" value="Xyl_isomerase-like_sf"/>
</dbReference>
<feature type="coiled-coil region" evidence="1">
    <location>
        <begin position="204"/>
        <end position="231"/>
    </location>
</feature>
<reference evidence="3 4" key="1">
    <citation type="journal article" date="2013" name="Genome Biol. Evol.">
        <title>Life in an arsenic-containing gold mine: genome and physiology of the autotrophic arsenite-oxidizing bacterium rhizobium sp. NT-26.</title>
        <authorList>
            <person name="Andres J."/>
            <person name="Arsene-Ploetze F."/>
            <person name="Barbe V."/>
            <person name="Brochier-Armanet C."/>
            <person name="Cleiss-Arnold J."/>
            <person name="Coppee J.Y."/>
            <person name="Dillies M.A."/>
            <person name="Geist"/>
            <person name="L"/>
            <person name="Joublin A."/>
            <person name="Koechler S."/>
            <person name="Lassalle F."/>
            <person name="Marchal M."/>
            <person name="Medigue C."/>
            <person name="Muller D."/>
            <person name="Nesme X."/>
            <person name="Plewniak F."/>
            <person name="Proux C."/>
            <person name="Ramirez-Bahena M.H."/>
            <person name="Schenowitz C."/>
            <person name="Sismeiro O."/>
            <person name="Vallenet D."/>
            <person name="Santini J.M."/>
            <person name="Bertin P.N."/>
        </authorList>
    </citation>
    <scope>NUCLEOTIDE SEQUENCE [LARGE SCALE GENOMIC DNA]</scope>
    <source>
        <strain evidence="3 4">NT-26</strain>
    </source>
</reference>
<keyword evidence="4" id="KW-1185">Reference proteome</keyword>
<gene>
    <name evidence="3" type="ORF">NT26_0567</name>
</gene>
<name>L0NBX2_9HYPH</name>
<accession>L0NBX2</accession>